<dbReference type="PANTHER" id="PTHR28620">
    <property type="entry name" value="CENTROMERE PROTEIN V"/>
    <property type="match status" value="1"/>
</dbReference>
<evidence type="ECO:0000259" key="4">
    <source>
        <dbReference type="PROSITE" id="PS51891"/>
    </source>
</evidence>
<reference evidence="5 6" key="1">
    <citation type="submission" date="2024-01" db="EMBL/GenBank/DDBJ databases">
        <title>Uliginosibacterium soil sp. nov.</title>
        <authorList>
            <person name="Lv Y."/>
        </authorList>
    </citation>
    <scope>NUCLEOTIDE SEQUENCE [LARGE SCALE GENOMIC DNA]</scope>
    <source>
        <strain evidence="5 6">H3</strain>
    </source>
</reference>
<evidence type="ECO:0000313" key="5">
    <source>
        <dbReference type="EMBL" id="MEC5386563.1"/>
    </source>
</evidence>
<evidence type="ECO:0000256" key="1">
    <source>
        <dbReference type="ARBA" id="ARBA00005495"/>
    </source>
</evidence>
<accession>A0ABU6K6A7</accession>
<comment type="caution">
    <text evidence="5">The sequence shown here is derived from an EMBL/GenBank/DDBJ whole genome shotgun (WGS) entry which is preliminary data.</text>
</comment>
<keyword evidence="3" id="KW-0862">Zinc</keyword>
<feature type="domain" description="CENP-V/GFA" evidence="4">
    <location>
        <begin position="3"/>
        <end position="115"/>
    </location>
</feature>
<dbReference type="Pfam" id="PF04828">
    <property type="entry name" value="GFA"/>
    <property type="match status" value="1"/>
</dbReference>
<organism evidence="5 6">
    <name type="scientific">Uliginosibacterium silvisoli</name>
    <dbReference type="NCBI Taxonomy" id="3114758"/>
    <lineage>
        <taxon>Bacteria</taxon>
        <taxon>Pseudomonadati</taxon>
        <taxon>Pseudomonadota</taxon>
        <taxon>Betaproteobacteria</taxon>
        <taxon>Rhodocyclales</taxon>
        <taxon>Zoogloeaceae</taxon>
        <taxon>Uliginosibacterium</taxon>
    </lineage>
</organism>
<name>A0ABU6K6A7_9RHOO</name>
<dbReference type="PANTHER" id="PTHR28620:SF1">
    <property type="entry name" value="CENP-V_GFA DOMAIN-CONTAINING PROTEIN"/>
    <property type="match status" value="1"/>
</dbReference>
<dbReference type="InterPro" id="IPR052355">
    <property type="entry name" value="CENP-V-like"/>
</dbReference>
<dbReference type="PROSITE" id="PS51891">
    <property type="entry name" value="CENP_V_GFA"/>
    <property type="match status" value="1"/>
</dbReference>
<gene>
    <name evidence="5" type="ORF">VVD49_12575</name>
</gene>
<dbReference type="InterPro" id="IPR011057">
    <property type="entry name" value="Mss4-like_sf"/>
</dbReference>
<dbReference type="EMBL" id="JAYXHS010000002">
    <property type="protein sequence ID" value="MEC5386563.1"/>
    <property type="molecule type" value="Genomic_DNA"/>
</dbReference>
<dbReference type="RefSeq" id="WP_327599523.1">
    <property type="nucleotide sequence ID" value="NZ_JAYXHS010000002.1"/>
</dbReference>
<dbReference type="InterPro" id="IPR006913">
    <property type="entry name" value="CENP-V/GFA"/>
</dbReference>
<keyword evidence="6" id="KW-1185">Reference proteome</keyword>
<dbReference type="SUPFAM" id="SSF51316">
    <property type="entry name" value="Mss4-like"/>
    <property type="match status" value="1"/>
</dbReference>
<protein>
    <submittedName>
        <fullName evidence="5">GFA family protein</fullName>
    </submittedName>
</protein>
<evidence type="ECO:0000256" key="3">
    <source>
        <dbReference type="ARBA" id="ARBA00022833"/>
    </source>
</evidence>
<dbReference type="Proteomes" id="UP001331561">
    <property type="component" value="Unassembled WGS sequence"/>
</dbReference>
<sequence length="115" mass="12552">MTYKGSCHCGQVAFEVQGEIPEVTSCNCSICQRKGVLMWFVPPQAVALLTSPEHVGSYMFNKHAINHRFCAACGIHTFGEARAPNGDPVYAINVRCLEGVDLSALKVQHFNGRAL</sequence>
<evidence type="ECO:0000313" key="6">
    <source>
        <dbReference type="Proteomes" id="UP001331561"/>
    </source>
</evidence>
<keyword evidence="2" id="KW-0479">Metal-binding</keyword>
<comment type="similarity">
    <text evidence="1">Belongs to the Gfa family.</text>
</comment>
<dbReference type="Gene3D" id="2.170.150.70">
    <property type="match status" value="1"/>
</dbReference>
<proteinExistence type="inferred from homology"/>
<evidence type="ECO:0000256" key="2">
    <source>
        <dbReference type="ARBA" id="ARBA00022723"/>
    </source>
</evidence>